<dbReference type="Pfam" id="PF01580">
    <property type="entry name" value="FtsK_SpoIIIE"/>
    <property type="match status" value="1"/>
</dbReference>
<dbReference type="InterPro" id="IPR002543">
    <property type="entry name" value="FtsK_dom"/>
</dbReference>
<dbReference type="InterPro" id="IPR027417">
    <property type="entry name" value="P-loop_NTPase"/>
</dbReference>
<evidence type="ECO:0000313" key="4">
    <source>
        <dbReference type="Proteomes" id="UP001596380"/>
    </source>
</evidence>
<dbReference type="Gene3D" id="3.40.50.300">
    <property type="entry name" value="P-loop containing nucleotide triphosphate hydrolases"/>
    <property type="match status" value="2"/>
</dbReference>
<keyword evidence="1" id="KW-0547">Nucleotide-binding</keyword>
<name>A0ABW2CB66_9ACTN</name>
<sequence>MLGFPERLERFAAAVTDELDRRAGDAADRPALLVVVDVSLTLPAGRREVADLLVRLAQRGRGDRVHVVVAAGSVESSAAWSRLLALLTWRVLAGALPPRETRTVLGRTLAPSDVGEGVVHLRAGSGPVARARLAPWPPPAAAEAVAREMRRVTGQAPGEAGGLPRLVTTDALPAASGNRIPIGIDEERLAPVRLDLALDPHVLVVGPPGIGRTNVLRLVLASLAGTAAAGRALVFVIDPGGALAALADGDDRIVYGGSPERVAEIVAEVRRIVRERLAAPNAPGGPGVYVVVDDHDLLGDDPLTPLHSLLGSGAELGLHLVAARRSTEGGEVPDPLVLKLHEMESPLLLMAYGHGVEEALWGAAAPERVKGRAVLVQNHRTRTVQVALAPRTR</sequence>
<evidence type="ECO:0000313" key="3">
    <source>
        <dbReference type="EMBL" id="MFC6878353.1"/>
    </source>
</evidence>
<accession>A0ABW2CB66</accession>
<evidence type="ECO:0000259" key="2">
    <source>
        <dbReference type="PROSITE" id="PS50901"/>
    </source>
</evidence>
<feature type="binding site" evidence="1">
    <location>
        <begin position="206"/>
        <end position="213"/>
    </location>
    <ligand>
        <name>ATP</name>
        <dbReference type="ChEBI" id="CHEBI:30616"/>
    </ligand>
</feature>
<feature type="domain" description="FtsK" evidence="2">
    <location>
        <begin position="189"/>
        <end position="359"/>
    </location>
</feature>
<comment type="caution">
    <text evidence="3">The sequence shown here is derived from an EMBL/GenBank/DDBJ whole genome shotgun (WGS) entry which is preliminary data.</text>
</comment>
<dbReference type="EMBL" id="JBHSXS010000001">
    <property type="protein sequence ID" value="MFC6878353.1"/>
    <property type="molecule type" value="Genomic_DNA"/>
</dbReference>
<dbReference type="SMART" id="SM00382">
    <property type="entry name" value="AAA"/>
    <property type="match status" value="1"/>
</dbReference>
<protein>
    <submittedName>
        <fullName evidence="3">FtsK/SpoIIIE domain-containing protein</fullName>
    </submittedName>
</protein>
<dbReference type="PROSITE" id="PS50901">
    <property type="entry name" value="FTSK"/>
    <property type="match status" value="1"/>
</dbReference>
<dbReference type="InterPro" id="IPR003593">
    <property type="entry name" value="AAA+_ATPase"/>
</dbReference>
<keyword evidence="4" id="KW-1185">Reference proteome</keyword>
<dbReference type="SUPFAM" id="SSF52540">
    <property type="entry name" value="P-loop containing nucleoside triphosphate hydrolases"/>
    <property type="match status" value="1"/>
</dbReference>
<dbReference type="RefSeq" id="WP_378063048.1">
    <property type="nucleotide sequence ID" value="NZ_JBHSXS010000001.1"/>
</dbReference>
<proteinExistence type="predicted"/>
<organism evidence="3 4">
    <name type="scientific">Actinomadura yumaensis</name>
    <dbReference type="NCBI Taxonomy" id="111807"/>
    <lineage>
        <taxon>Bacteria</taxon>
        <taxon>Bacillati</taxon>
        <taxon>Actinomycetota</taxon>
        <taxon>Actinomycetes</taxon>
        <taxon>Streptosporangiales</taxon>
        <taxon>Thermomonosporaceae</taxon>
        <taxon>Actinomadura</taxon>
    </lineage>
</organism>
<evidence type="ECO:0000256" key="1">
    <source>
        <dbReference type="PROSITE-ProRule" id="PRU00289"/>
    </source>
</evidence>
<keyword evidence="1" id="KW-0067">ATP-binding</keyword>
<gene>
    <name evidence="3" type="ORF">ACFQKB_01095</name>
</gene>
<reference evidence="4" key="1">
    <citation type="journal article" date="2019" name="Int. J. Syst. Evol. Microbiol.">
        <title>The Global Catalogue of Microorganisms (GCM) 10K type strain sequencing project: providing services to taxonomists for standard genome sequencing and annotation.</title>
        <authorList>
            <consortium name="The Broad Institute Genomics Platform"/>
            <consortium name="The Broad Institute Genome Sequencing Center for Infectious Disease"/>
            <person name="Wu L."/>
            <person name="Ma J."/>
        </authorList>
    </citation>
    <scope>NUCLEOTIDE SEQUENCE [LARGE SCALE GENOMIC DNA]</scope>
    <source>
        <strain evidence="4">JCM 3369</strain>
    </source>
</reference>
<dbReference type="Proteomes" id="UP001596380">
    <property type="component" value="Unassembled WGS sequence"/>
</dbReference>